<proteinExistence type="predicted"/>
<dbReference type="Proteomes" id="UP000593994">
    <property type="component" value="Chromosome"/>
</dbReference>
<organism evidence="2 3">
    <name type="scientific">Candidatus Sulfurimonas baltica</name>
    <dbReference type="NCBI Taxonomy" id="2740404"/>
    <lineage>
        <taxon>Bacteria</taxon>
        <taxon>Pseudomonadati</taxon>
        <taxon>Campylobacterota</taxon>
        <taxon>Epsilonproteobacteria</taxon>
        <taxon>Campylobacterales</taxon>
        <taxon>Sulfurimonadaceae</taxon>
        <taxon>Sulfurimonas</taxon>
    </lineage>
</organism>
<dbReference type="PROSITE" id="PS51257">
    <property type="entry name" value="PROKAR_LIPOPROTEIN"/>
    <property type="match status" value="1"/>
</dbReference>
<evidence type="ECO:0000313" key="2">
    <source>
        <dbReference type="EMBL" id="QOY53009.1"/>
    </source>
</evidence>
<keyword evidence="3" id="KW-1185">Reference proteome</keyword>
<accession>A0A7S7RNX7</accession>
<feature type="signal peptide" evidence="1">
    <location>
        <begin position="1"/>
        <end position="20"/>
    </location>
</feature>
<dbReference type="AlphaFoldDB" id="A0A7S7RNX7"/>
<evidence type="ECO:0000256" key="1">
    <source>
        <dbReference type="SAM" id="SignalP"/>
    </source>
</evidence>
<dbReference type="EMBL" id="CP054492">
    <property type="protein sequence ID" value="QOY53009.1"/>
    <property type="molecule type" value="Genomic_DNA"/>
</dbReference>
<protein>
    <recommendedName>
        <fullName evidence="4">Translation initiation factor 2</fullName>
    </recommendedName>
</protein>
<feature type="chain" id="PRO_5032345587" description="Translation initiation factor 2" evidence="1">
    <location>
        <begin position="21"/>
        <end position="138"/>
    </location>
</feature>
<evidence type="ECO:0000313" key="3">
    <source>
        <dbReference type="Proteomes" id="UP000593994"/>
    </source>
</evidence>
<keyword evidence="1" id="KW-0732">Signal</keyword>
<name>A0A7S7RNX7_9BACT</name>
<sequence>MNKKLIIALPLISAVMFSGCATLFGGGGKQTLSINSDKPMPITIAYADGSSPQYVTTPATISVERRNRDIKISSNAGEFQPVTVKKSVNGWVVANILGGFASILSTTTDAASGALWKYDDAVNIHSNGGVQSNTEISY</sequence>
<evidence type="ECO:0008006" key="4">
    <source>
        <dbReference type="Google" id="ProtNLM"/>
    </source>
</evidence>
<dbReference type="KEGG" id="sbal:HUE88_04820"/>
<gene>
    <name evidence="2" type="ORF">HUE88_04820</name>
</gene>
<dbReference type="RefSeq" id="WP_194371650.1">
    <property type="nucleotide sequence ID" value="NZ_CP054492.1"/>
</dbReference>
<reference evidence="2 3" key="1">
    <citation type="submission" date="2020-05" db="EMBL/GenBank/DDBJ databases">
        <title>Sulfurimonas marisnigri, sp. nov., and Sulfurimonas baltica, sp. nov., manganese oxide reducing chemolithoautotrophs of the class Epsilonproteobacteria isolated from the pelagic redoxclines of the Black and Baltic Seas and emended description of the genus Sulfurimonas.</title>
        <authorList>
            <person name="Henkel J.V."/>
            <person name="Laudan C."/>
            <person name="Werner J."/>
            <person name="Neu T."/>
            <person name="Plewe S."/>
            <person name="Sproer C."/>
            <person name="Bunk B."/>
            <person name="Schulz-Vogt H.N."/>
        </authorList>
    </citation>
    <scope>NUCLEOTIDE SEQUENCE [LARGE SCALE GENOMIC DNA]</scope>
    <source>
        <strain evidence="2 3">GD2</strain>
    </source>
</reference>